<protein>
    <submittedName>
        <fullName evidence="1">Uncharacterized protein</fullName>
    </submittedName>
</protein>
<evidence type="ECO:0000313" key="1">
    <source>
        <dbReference type="EMBL" id="KAG9219844.1"/>
    </source>
</evidence>
<reference evidence="1 2" key="1">
    <citation type="journal article" date="2021" name="Appl. Environ. Microbiol.">
        <title>Genetic linkage and physical mapping for an oyster mushroom Pleurotus cornucopiae and QTL analysis for the trait cap color.</title>
        <authorList>
            <person name="Zhang Y."/>
            <person name="Gao W."/>
            <person name="Sonnenberg A."/>
            <person name="Chen Q."/>
            <person name="Zhang J."/>
            <person name="Huang C."/>
        </authorList>
    </citation>
    <scope>NUCLEOTIDE SEQUENCE [LARGE SCALE GENOMIC DNA]</scope>
    <source>
        <strain evidence="1">CCMSSC00406</strain>
    </source>
</reference>
<evidence type="ECO:0000313" key="2">
    <source>
        <dbReference type="Proteomes" id="UP000824881"/>
    </source>
</evidence>
<dbReference type="Proteomes" id="UP000824881">
    <property type="component" value="Unassembled WGS sequence"/>
</dbReference>
<accession>A0ACB7IQ01</accession>
<organism evidence="1 2">
    <name type="scientific">Pleurotus cornucopiae</name>
    <name type="common">Cornucopia mushroom</name>
    <dbReference type="NCBI Taxonomy" id="5321"/>
    <lineage>
        <taxon>Eukaryota</taxon>
        <taxon>Fungi</taxon>
        <taxon>Dikarya</taxon>
        <taxon>Basidiomycota</taxon>
        <taxon>Agaricomycotina</taxon>
        <taxon>Agaricomycetes</taxon>
        <taxon>Agaricomycetidae</taxon>
        <taxon>Agaricales</taxon>
        <taxon>Pleurotineae</taxon>
        <taxon>Pleurotaceae</taxon>
        <taxon>Pleurotus</taxon>
    </lineage>
</organism>
<proteinExistence type="predicted"/>
<keyword evidence="2" id="KW-1185">Reference proteome</keyword>
<gene>
    <name evidence="1" type="ORF">CCMSSC00406_0009400</name>
</gene>
<dbReference type="EMBL" id="WQMT02000008">
    <property type="protein sequence ID" value="KAG9219844.1"/>
    <property type="molecule type" value="Genomic_DNA"/>
</dbReference>
<sequence>MNSTLPLNIRSRPVPTPLIISPIPFAPPYSDNSCKDYSHSEATSASSDRTLTPFILSPFSCQSSASAYSCNSFSSVEDWAEISMLSSRSPYVPQSLPNGSEHLVDASQKPKWDELRIALKRPLNGREAKPAQDTLGTQVIASTSASKAPPTPTSTSPISIIPIPETRAYLRKLRSRSLAALQLEGREADLQPHVPPAKHSHLRSNSESHLLSRQRSQHRKKRVHSDTSALVKVKPPQLSISIPIAIPMFTPSIFLSSPSLSPSPSSSPSSSSNSTSTSGNSQPPTTPSSPLDNLNYPVNDIHIEEDAGPQSRPCRWERRPSETISNHRLRNKTNLALPSYPALPKLPSYIPIEGLDTKQDEKLKVKRSREGVVFTVARLDTRDWRADGVVAPCPSQAHTTNYEAMQWI</sequence>
<name>A0ACB7IQ01_PLECO</name>
<comment type="caution">
    <text evidence="1">The sequence shown here is derived from an EMBL/GenBank/DDBJ whole genome shotgun (WGS) entry which is preliminary data.</text>
</comment>